<keyword evidence="6" id="KW-1185">Reference proteome</keyword>
<dbReference type="RefSeq" id="WP_044201966.1">
    <property type="nucleotide sequence ID" value="NZ_BMWX01000003.1"/>
</dbReference>
<dbReference type="PANTHER" id="PTHR42693:SF53">
    <property type="entry name" value="ENDO-4-O-SULFATASE"/>
    <property type="match status" value="1"/>
</dbReference>
<dbReference type="SUPFAM" id="SSF53649">
    <property type="entry name" value="Alkaline phosphatase-like"/>
    <property type="match status" value="1"/>
</dbReference>
<reference evidence="5" key="1">
    <citation type="journal article" date="2014" name="Int. J. Syst. Evol. Microbiol.">
        <title>Complete genome sequence of Corynebacterium casei LMG S-19264T (=DSM 44701T), isolated from a smear-ripened cheese.</title>
        <authorList>
            <consortium name="US DOE Joint Genome Institute (JGI-PGF)"/>
            <person name="Walter F."/>
            <person name="Albersmeier A."/>
            <person name="Kalinowski J."/>
            <person name="Ruckert C."/>
        </authorList>
    </citation>
    <scope>NUCLEOTIDE SEQUENCE</scope>
    <source>
        <strain evidence="5">KCTC 12368</strain>
    </source>
</reference>
<dbReference type="EMBL" id="BMWX01000003">
    <property type="protein sequence ID" value="GGZ25624.1"/>
    <property type="molecule type" value="Genomic_DNA"/>
</dbReference>
<comment type="caution">
    <text evidence="5">The sequence shown here is derived from an EMBL/GenBank/DDBJ whole genome shotgun (WGS) entry which is preliminary data.</text>
</comment>
<evidence type="ECO:0000256" key="3">
    <source>
        <dbReference type="SAM" id="SignalP"/>
    </source>
</evidence>
<proteinExistence type="inferred from homology"/>
<feature type="domain" description="Sulfatase N-terminal" evidence="4">
    <location>
        <begin position="28"/>
        <end position="343"/>
    </location>
</feature>
<feature type="signal peptide" evidence="3">
    <location>
        <begin position="1"/>
        <end position="23"/>
    </location>
</feature>
<dbReference type="AlphaFoldDB" id="A0A918PWW8"/>
<keyword evidence="2" id="KW-0378">Hydrolase</keyword>
<dbReference type="PANTHER" id="PTHR42693">
    <property type="entry name" value="ARYLSULFATASE FAMILY MEMBER"/>
    <property type="match status" value="1"/>
</dbReference>
<dbReference type="GO" id="GO:0004065">
    <property type="term" value="F:arylsulfatase activity"/>
    <property type="evidence" value="ECO:0007669"/>
    <property type="project" value="TreeGrafter"/>
</dbReference>
<dbReference type="Proteomes" id="UP000619457">
    <property type="component" value="Unassembled WGS sequence"/>
</dbReference>
<accession>A0A918PWW8</accession>
<dbReference type="Gene3D" id="3.40.720.10">
    <property type="entry name" value="Alkaline Phosphatase, subunit A"/>
    <property type="match status" value="1"/>
</dbReference>
<dbReference type="InterPro" id="IPR050738">
    <property type="entry name" value="Sulfatase"/>
</dbReference>
<dbReference type="InterPro" id="IPR017850">
    <property type="entry name" value="Alkaline_phosphatase_core_sf"/>
</dbReference>
<evidence type="ECO:0000256" key="2">
    <source>
        <dbReference type="ARBA" id="ARBA00022801"/>
    </source>
</evidence>
<gene>
    <name evidence="5" type="ORF">GCM10007049_17700</name>
</gene>
<feature type="chain" id="PRO_5037713142" evidence="3">
    <location>
        <begin position="24"/>
        <end position="486"/>
    </location>
</feature>
<evidence type="ECO:0000313" key="6">
    <source>
        <dbReference type="Proteomes" id="UP000619457"/>
    </source>
</evidence>
<dbReference type="Pfam" id="PF00884">
    <property type="entry name" value="Sulfatase"/>
    <property type="match status" value="1"/>
</dbReference>
<name>A0A918PWW8_9BACT</name>
<sequence>MKHALFVFIGIVLCMSCSVRAFAQPSKPNIVYILTDQWRASALGYAGDPNVITPNLDQFAEESVNFANAVSVLPVCTPHRAALMTGRYPTSTGMFLNDLYLPEEELCMAEIFKEEGYNTAYYGKWHLDGHGRENNVEVARRQGFDYWKALECSHDYNHMPYYENDDPRKKYWEEYSPFAIANDAGHYIDHQSREEEPFLLVLSIATPHFPHHSAPEEFKNMYPREEIILAPNVPEEFREKALDELQGYYAHCTATDRAIGQVLDKLKAVGLMENTIVVFSADHGELMGAHGIRPFTKQLAWDESINVPFLIHYPSIGQAKGAVVNAPINTPDILPSLLGLAGIPIPESIEGEDMSQLMKSPDPEVEGAALVMNLCPFTREYKFPEYRAVRTNRYTYVKTLEGPAMLFDNENDPYQMDNLVDKAHIAELQKDLDQELHRLLTKINDDFHPREYYLKRWNLELDPSKYAINYWQFDSGEGRVQSPKFQ</sequence>
<organism evidence="5 6">
    <name type="scientific">Echinicola pacifica</name>
    <dbReference type="NCBI Taxonomy" id="346377"/>
    <lineage>
        <taxon>Bacteria</taxon>
        <taxon>Pseudomonadati</taxon>
        <taxon>Bacteroidota</taxon>
        <taxon>Cytophagia</taxon>
        <taxon>Cytophagales</taxon>
        <taxon>Cyclobacteriaceae</taxon>
        <taxon>Echinicola</taxon>
    </lineage>
</organism>
<comment type="similarity">
    <text evidence="1">Belongs to the sulfatase family.</text>
</comment>
<evidence type="ECO:0000256" key="1">
    <source>
        <dbReference type="ARBA" id="ARBA00008779"/>
    </source>
</evidence>
<evidence type="ECO:0000313" key="5">
    <source>
        <dbReference type="EMBL" id="GGZ25624.1"/>
    </source>
</evidence>
<protein>
    <submittedName>
        <fullName evidence="5">Sulfatase</fullName>
    </submittedName>
</protein>
<keyword evidence="3" id="KW-0732">Signal</keyword>
<dbReference type="CDD" id="cd16034">
    <property type="entry name" value="sulfatase_like"/>
    <property type="match status" value="1"/>
</dbReference>
<dbReference type="Gene3D" id="3.30.1120.10">
    <property type="match status" value="1"/>
</dbReference>
<dbReference type="InterPro" id="IPR000917">
    <property type="entry name" value="Sulfatase_N"/>
</dbReference>
<evidence type="ECO:0000259" key="4">
    <source>
        <dbReference type="Pfam" id="PF00884"/>
    </source>
</evidence>
<reference evidence="5" key="2">
    <citation type="submission" date="2020-09" db="EMBL/GenBank/DDBJ databases">
        <authorList>
            <person name="Sun Q."/>
            <person name="Kim S."/>
        </authorList>
    </citation>
    <scope>NUCLEOTIDE SEQUENCE</scope>
    <source>
        <strain evidence="5">KCTC 12368</strain>
    </source>
</reference>